<accession>A0A8S1W8T0</accession>
<dbReference type="InterPro" id="IPR019400">
    <property type="entry name" value="Peptidase_C65_otubain"/>
</dbReference>
<dbReference type="Pfam" id="PF10275">
    <property type="entry name" value="Peptidase_C65"/>
    <property type="match status" value="1"/>
</dbReference>
<feature type="region of interest" description="Disordered" evidence="1">
    <location>
        <begin position="57"/>
        <end position="104"/>
    </location>
</feature>
<dbReference type="AlphaFoldDB" id="A0A8S1W8T0"/>
<dbReference type="GO" id="GO:0005634">
    <property type="term" value="C:nucleus"/>
    <property type="evidence" value="ECO:0007669"/>
    <property type="project" value="TreeGrafter"/>
</dbReference>
<evidence type="ECO:0000259" key="2">
    <source>
        <dbReference type="PROSITE" id="PS50802"/>
    </source>
</evidence>
<dbReference type="FunFam" id="1.20.1300.20:FF:000006">
    <property type="entry name" value="Uncharacterized protein"/>
    <property type="match status" value="1"/>
</dbReference>
<evidence type="ECO:0000313" key="3">
    <source>
        <dbReference type="EMBL" id="CAD8185791.1"/>
    </source>
</evidence>
<dbReference type="PANTHER" id="PTHR12931:SF15">
    <property type="entry name" value="UBIQUITIN THIOESTERASE OTUBAIN-LIKE"/>
    <property type="match status" value="1"/>
</dbReference>
<feature type="compositionally biased region" description="Polar residues" evidence="1">
    <location>
        <begin position="63"/>
        <end position="72"/>
    </location>
</feature>
<proteinExistence type="predicted"/>
<gene>
    <name evidence="3" type="ORF">POCTA_138.1.T0860152</name>
</gene>
<feature type="compositionally biased region" description="Basic residues" evidence="1">
    <location>
        <begin position="92"/>
        <end position="104"/>
    </location>
</feature>
<feature type="region of interest" description="Disordered" evidence="1">
    <location>
        <begin position="1"/>
        <end position="21"/>
    </location>
</feature>
<sequence>MRQSQNKAKSPYKQAEKIGTEEQFKIERDNSLNCKPDSFIQSKAFLEVDKQKLSDKLPFSKTDIGNQQQQNREFQHNPKQPIRQPQKDIKKQNKIKKSNTKKKQIQQYLPKLNKEKKKPFDYNLLQNTGNVQKHKKSEDSINKFNEQNQDIKIDYQGTNIYNNEEKNTSKVEEIQANNIEISEPNNQDEQKNETYQLNRKFQSNKARLQKTVEIIRQLQKISSNQRHIEEKYKYYLRETDDFNSLCQHYSIKKLQQKQNLKKHCNNIQFVRGDGNCFYTAFGYQLLKHLLCTFNLNQYDQFIQFILDKKIQFKINYDNFQIDDQDLLEEFLYQLQQLRLIEDQDDRKQQLLSQFAEHEIQENGQGCFHNLSTIFLRNLCDNILEFSELKDLCLDRENLLIWEAECNSNEVIIQALASKLKINVKLIFFSAGDFIIQEYEKDFQNQIILLIQPGHYNIGYNK</sequence>
<feature type="domain" description="OTU" evidence="2">
    <location>
        <begin position="265"/>
        <end position="461"/>
    </location>
</feature>
<evidence type="ECO:0000256" key="1">
    <source>
        <dbReference type="SAM" id="MobiDB-lite"/>
    </source>
</evidence>
<dbReference type="GO" id="GO:0043130">
    <property type="term" value="F:ubiquitin binding"/>
    <property type="evidence" value="ECO:0007669"/>
    <property type="project" value="TreeGrafter"/>
</dbReference>
<name>A0A8S1W8T0_PAROT</name>
<dbReference type="Proteomes" id="UP000683925">
    <property type="component" value="Unassembled WGS sequence"/>
</dbReference>
<evidence type="ECO:0000313" key="4">
    <source>
        <dbReference type="Proteomes" id="UP000683925"/>
    </source>
</evidence>
<dbReference type="EMBL" id="CAJJDP010000085">
    <property type="protein sequence ID" value="CAD8185791.1"/>
    <property type="molecule type" value="Genomic_DNA"/>
</dbReference>
<comment type="caution">
    <text evidence="3">The sequence shown here is derived from an EMBL/GenBank/DDBJ whole genome shotgun (WGS) entry which is preliminary data.</text>
</comment>
<dbReference type="GO" id="GO:0071108">
    <property type="term" value="P:protein K48-linked deubiquitination"/>
    <property type="evidence" value="ECO:0007669"/>
    <property type="project" value="TreeGrafter"/>
</dbReference>
<dbReference type="GO" id="GO:0004843">
    <property type="term" value="F:cysteine-type deubiquitinase activity"/>
    <property type="evidence" value="ECO:0007669"/>
    <property type="project" value="TreeGrafter"/>
</dbReference>
<protein>
    <recommendedName>
        <fullName evidence="2">OTU domain-containing protein</fullName>
    </recommendedName>
</protein>
<dbReference type="PANTHER" id="PTHR12931">
    <property type="entry name" value="UBIQUITIN THIOLESTERASE PROTEIN OTUB"/>
    <property type="match status" value="1"/>
</dbReference>
<dbReference type="CDD" id="cd22749">
    <property type="entry name" value="Otubain_C65"/>
    <property type="match status" value="1"/>
</dbReference>
<dbReference type="OrthoDB" id="18915at2759"/>
<reference evidence="3" key="1">
    <citation type="submission" date="2021-01" db="EMBL/GenBank/DDBJ databases">
        <authorList>
            <consortium name="Genoscope - CEA"/>
            <person name="William W."/>
        </authorList>
    </citation>
    <scope>NUCLEOTIDE SEQUENCE</scope>
</reference>
<keyword evidence="4" id="KW-1185">Reference proteome</keyword>
<dbReference type="OMA" id="KHLLCTF"/>
<dbReference type="InterPro" id="IPR003323">
    <property type="entry name" value="OTU_dom"/>
</dbReference>
<organism evidence="3 4">
    <name type="scientific">Paramecium octaurelia</name>
    <dbReference type="NCBI Taxonomy" id="43137"/>
    <lineage>
        <taxon>Eukaryota</taxon>
        <taxon>Sar</taxon>
        <taxon>Alveolata</taxon>
        <taxon>Ciliophora</taxon>
        <taxon>Intramacronucleata</taxon>
        <taxon>Oligohymenophorea</taxon>
        <taxon>Peniculida</taxon>
        <taxon>Parameciidae</taxon>
        <taxon>Paramecium</taxon>
    </lineage>
</organism>
<dbReference type="PROSITE" id="PS50802">
    <property type="entry name" value="OTU"/>
    <property type="match status" value="1"/>
</dbReference>